<name>Q6AJX1_DESPS</name>
<evidence type="ECO:0000313" key="2">
    <source>
        <dbReference type="Proteomes" id="UP000000602"/>
    </source>
</evidence>
<dbReference type="eggNOG" id="COG0639">
    <property type="taxonomic scope" value="Bacteria"/>
</dbReference>
<protein>
    <submittedName>
        <fullName evidence="1">Uncharacterized protein</fullName>
    </submittedName>
</protein>
<proteinExistence type="predicted"/>
<dbReference type="EMBL" id="CR522870">
    <property type="protein sequence ID" value="CAG37355.1"/>
    <property type="molecule type" value="Genomic_DNA"/>
</dbReference>
<keyword evidence="2" id="KW-1185">Reference proteome</keyword>
<organism evidence="1 2">
    <name type="scientific">Desulfotalea psychrophila (strain LSv54 / DSM 12343)</name>
    <dbReference type="NCBI Taxonomy" id="177439"/>
    <lineage>
        <taxon>Bacteria</taxon>
        <taxon>Pseudomonadati</taxon>
        <taxon>Thermodesulfobacteriota</taxon>
        <taxon>Desulfobulbia</taxon>
        <taxon>Desulfobulbales</taxon>
        <taxon>Desulfocapsaceae</taxon>
        <taxon>Desulfotalea</taxon>
    </lineage>
</organism>
<dbReference type="STRING" id="177439.DP2626"/>
<dbReference type="Proteomes" id="UP000000602">
    <property type="component" value="Chromosome"/>
</dbReference>
<dbReference type="OrthoDB" id="108903at2"/>
<reference evidence="2" key="1">
    <citation type="journal article" date="2004" name="Environ. Microbiol.">
        <title>The genome of Desulfotalea psychrophila, a sulfate-reducing bacterium from permanently cold Arctic sediments.</title>
        <authorList>
            <person name="Rabus R."/>
            <person name="Ruepp A."/>
            <person name="Frickey T."/>
            <person name="Rattei T."/>
            <person name="Fartmann B."/>
            <person name="Stark M."/>
            <person name="Bauer M."/>
            <person name="Zibat A."/>
            <person name="Lombardot T."/>
            <person name="Becker I."/>
            <person name="Amann J."/>
            <person name="Gellner K."/>
            <person name="Teeling H."/>
            <person name="Leuschner W.D."/>
            <person name="Gloeckner F.-O."/>
            <person name="Lupas A.N."/>
            <person name="Amann R."/>
            <person name="Klenk H.-P."/>
        </authorList>
    </citation>
    <scope>NUCLEOTIDE SEQUENCE [LARGE SCALE GENOMIC DNA]</scope>
    <source>
        <strain evidence="2">DSM 12343 / LSv54</strain>
    </source>
</reference>
<dbReference type="AlphaFoldDB" id="Q6AJX1"/>
<sequence>MPENDLINVRYRADLAKELTSNRVERPGSMNGYNKNDIKRFRKLLDLGSRTAVIVGHTPLDPFASVWTDAGTIRSHHIVYSGHNQGPSIFTQSTGKMIQVSYPYEPLIKLINKIR</sequence>
<gene>
    <name evidence="1" type="ordered locus">DP2626</name>
</gene>
<dbReference type="KEGG" id="dps:DP2626"/>
<dbReference type="RefSeq" id="WP_011189867.1">
    <property type="nucleotide sequence ID" value="NC_006138.1"/>
</dbReference>
<dbReference type="HOGENOM" id="CLU_2105064_0_0_7"/>
<accession>Q6AJX1</accession>
<evidence type="ECO:0000313" key="1">
    <source>
        <dbReference type="EMBL" id="CAG37355.1"/>
    </source>
</evidence>